<name>A0A328U0X9_9BACL</name>
<sequence length="329" mass="37186">MEASSDYQFINRCLSRLGYTLGNAITFAKINAGRSGSNLYEIKLNDKPMILKYTDTKMNRDGRLRASREQRFYLDMSSIIETPIPELIGSFVDEQGGIGLLLKAYHQTPEPSRWNSELCFDKIRMIARLHAVFWNDASSLASFEWLTQKNEVVSTAAQNAAVQAWNEILGSMQRNTNENLVSIRQIEYMMGRLEDMVSLKHHFPRTLCHGDFHMENVLQQADNSPVISDWQEVCIASGPEDVSFFLQRASASGNPISSDAVIEVYTETVNDILRENLSIRSVRDVIDADKLHTMLVHWPQYLLGSSREVILGISSEMKAAASRLGFLPD</sequence>
<feature type="domain" description="Aminoglycoside phosphotransferase" evidence="1">
    <location>
        <begin position="30"/>
        <end position="242"/>
    </location>
</feature>
<evidence type="ECO:0000259" key="1">
    <source>
        <dbReference type="Pfam" id="PF01636"/>
    </source>
</evidence>
<reference evidence="2 3" key="1">
    <citation type="submission" date="2018-06" db="EMBL/GenBank/DDBJ databases">
        <title>Paenibacillus montanisoli sp. nov., isolated from mountain area soil.</title>
        <authorList>
            <person name="Wu M."/>
        </authorList>
    </citation>
    <scope>NUCLEOTIDE SEQUENCE [LARGE SCALE GENOMIC DNA]</scope>
    <source>
        <strain evidence="2 3">RA17</strain>
    </source>
</reference>
<dbReference type="RefSeq" id="WP_112881937.1">
    <property type="nucleotide sequence ID" value="NZ_QLUW01000002.1"/>
</dbReference>
<dbReference type="Gene3D" id="3.90.1200.10">
    <property type="match status" value="1"/>
</dbReference>
<dbReference type="InterPro" id="IPR011009">
    <property type="entry name" value="Kinase-like_dom_sf"/>
</dbReference>
<dbReference type="EMBL" id="QLUW01000002">
    <property type="protein sequence ID" value="RAP75712.1"/>
    <property type="molecule type" value="Genomic_DNA"/>
</dbReference>
<dbReference type="InterPro" id="IPR002575">
    <property type="entry name" value="Aminoglycoside_PTrfase"/>
</dbReference>
<proteinExistence type="predicted"/>
<dbReference type="Pfam" id="PF01636">
    <property type="entry name" value="APH"/>
    <property type="match status" value="1"/>
</dbReference>
<dbReference type="SUPFAM" id="SSF56112">
    <property type="entry name" value="Protein kinase-like (PK-like)"/>
    <property type="match status" value="1"/>
</dbReference>
<keyword evidence="3" id="KW-1185">Reference proteome</keyword>
<protein>
    <recommendedName>
        <fullName evidence="1">Aminoglycoside phosphotransferase domain-containing protein</fullName>
    </recommendedName>
</protein>
<evidence type="ECO:0000313" key="3">
    <source>
        <dbReference type="Proteomes" id="UP000249260"/>
    </source>
</evidence>
<comment type="caution">
    <text evidence="2">The sequence shown here is derived from an EMBL/GenBank/DDBJ whole genome shotgun (WGS) entry which is preliminary data.</text>
</comment>
<evidence type="ECO:0000313" key="2">
    <source>
        <dbReference type="EMBL" id="RAP75712.1"/>
    </source>
</evidence>
<gene>
    <name evidence="2" type="ORF">DL346_09660</name>
</gene>
<accession>A0A328U0X9</accession>
<dbReference type="OrthoDB" id="9800774at2"/>
<dbReference type="AlphaFoldDB" id="A0A328U0X9"/>
<organism evidence="2 3">
    <name type="scientific">Paenibacillus montanisoli</name>
    <dbReference type="NCBI Taxonomy" id="2081970"/>
    <lineage>
        <taxon>Bacteria</taxon>
        <taxon>Bacillati</taxon>
        <taxon>Bacillota</taxon>
        <taxon>Bacilli</taxon>
        <taxon>Bacillales</taxon>
        <taxon>Paenibacillaceae</taxon>
        <taxon>Paenibacillus</taxon>
    </lineage>
</organism>
<dbReference type="Proteomes" id="UP000249260">
    <property type="component" value="Unassembled WGS sequence"/>
</dbReference>